<comment type="similarity">
    <text evidence="1">Belongs to the UPF0637 family.</text>
</comment>
<dbReference type="InterPro" id="IPR009403">
    <property type="entry name" value="UPF0637"/>
</dbReference>
<organism evidence="2 3">
    <name type="scientific">Bacillus daqingensis</name>
    <dbReference type="NCBI Taxonomy" id="872396"/>
    <lineage>
        <taxon>Bacteria</taxon>
        <taxon>Bacillati</taxon>
        <taxon>Bacillota</taxon>
        <taxon>Bacilli</taxon>
        <taxon>Bacillales</taxon>
        <taxon>Bacillaceae</taxon>
        <taxon>Bacillus</taxon>
    </lineage>
</organism>
<name>A0ABV9NSQ3_9BACI</name>
<evidence type="ECO:0000256" key="1">
    <source>
        <dbReference type="HAMAP-Rule" id="MF_01851"/>
    </source>
</evidence>
<gene>
    <name evidence="2" type="ORF">ACFO4L_02630</name>
</gene>
<dbReference type="InterPro" id="IPR053707">
    <property type="entry name" value="UPF0637_domain_sf"/>
</dbReference>
<evidence type="ECO:0000313" key="2">
    <source>
        <dbReference type="EMBL" id="MFC4735470.1"/>
    </source>
</evidence>
<dbReference type="PIRSF" id="PIRSF021332">
    <property type="entry name" value="DUF1054"/>
    <property type="match status" value="1"/>
</dbReference>
<reference evidence="3" key="1">
    <citation type="journal article" date="2019" name="Int. J. Syst. Evol. Microbiol.">
        <title>The Global Catalogue of Microorganisms (GCM) 10K type strain sequencing project: providing services to taxonomists for standard genome sequencing and annotation.</title>
        <authorList>
            <consortium name="The Broad Institute Genomics Platform"/>
            <consortium name="The Broad Institute Genome Sequencing Center for Infectious Disease"/>
            <person name="Wu L."/>
            <person name="Ma J."/>
        </authorList>
    </citation>
    <scope>NUCLEOTIDE SEQUENCE [LARGE SCALE GENOMIC DNA]</scope>
    <source>
        <strain evidence="3">JCM 12165</strain>
    </source>
</reference>
<dbReference type="Proteomes" id="UP001595896">
    <property type="component" value="Unassembled WGS sequence"/>
</dbReference>
<accession>A0ABV9NSQ3</accession>
<dbReference type="EMBL" id="JBHSGK010000003">
    <property type="protein sequence ID" value="MFC4735470.1"/>
    <property type="molecule type" value="Genomic_DNA"/>
</dbReference>
<evidence type="ECO:0000313" key="3">
    <source>
        <dbReference type="Proteomes" id="UP001595896"/>
    </source>
</evidence>
<keyword evidence="3" id="KW-1185">Reference proteome</keyword>
<dbReference type="HAMAP" id="MF_01851">
    <property type="entry name" value="UPF0637"/>
    <property type="match status" value="1"/>
</dbReference>
<proteinExistence type="inferred from homology"/>
<dbReference type="Pfam" id="PF06335">
    <property type="entry name" value="DUF1054"/>
    <property type="match status" value="1"/>
</dbReference>
<dbReference type="RefSeq" id="WP_377908093.1">
    <property type="nucleotide sequence ID" value="NZ_JBHSGK010000003.1"/>
</dbReference>
<dbReference type="SUPFAM" id="SSF142913">
    <property type="entry name" value="YktB/PF0168-like"/>
    <property type="match status" value="1"/>
</dbReference>
<comment type="caution">
    <text evidence="2">The sequence shown here is derived from an EMBL/GenBank/DDBJ whole genome shotgun (WGS) entry which is preliminary data.</text>
</comment>
<dbReference type="Gene3D" id="3.30.930.20">
    <property type="entry name" value="Protein of unknown function DUF1054"/>
    <property type="match status" value="1"/>
</dbReference>
<sequence length="214" mass="24755">MGFNGFTQDDFDVFAVDGLDERMHVLKERIRPKLEELGAEFAQELTDLTGTDMYYHVAKHARRKVNPPDDTWVAFCSNKRGYKKLPHFQIGMFGSHLFIWFAVIYESPVKQELGYEWKKTSETLMESVPASFEWSVDHTKPATIAHDSLTKDDLDSMLDRLESVKKAELLCGRTIDADDPVLRNPDALKQEIKEVFQTLLPLYEDSMELYEQKV</sequence>
<protein>
    <recommendedName>
        <fullName evidence="1">UPF0637 protein ACFO4L_02630</fullName>
    </recommendedName>
</protein>